<dbReference type="InterPro" id="IPR036640">
    <property type="entry name" value="ABC1_TM_sf"/>
</dbReference>
<feature type="domain" description="ABC transporter" evidence="8">
    <location>
        <begin position="330"/>
        <end position="564"/>
    </location>
</feature>
<evidence type="ECO:0000313" key="11">
    <source>
        <dbReference type="Proteomes" id="UP001372714"/>
    </source>
</evidence>
<dbReference type="InterPro" id="IPR039421">
    <property type="entry name" value="Type_1_exporter"/>
</dbReference>
<dbReference type="PROSITE" id="PS00211">
    <property type="entry name" value="ABC_TRANSPORTER_1"/>
    <property type="match status" value="1"/>
</dbReference>
<reference evidence="10 11" key="1">
    <citation type="submission" date="2024-02" db="EMBL/GenBank/DDBJ databases">
        <title>The whole genome sequence of Pseudomonas benzopyrenica MLY92.</title>
        <authorList>
            <person name="Liu Y."/>
        </authorList>
    </citation>
    <scope>NUCLEOTIDE SEQUENCE [LARGE SCALE GENOMIC DNA]</scope>
    <source>
        <strain evidence="10 11">MLY92</strain>
    </source>
</reference>
<dbReference type="PROSITE" id="PS50893">
    <property type="entry name" value="ABC_TRANSPORTER_2"/>
    <property type="match status" value="1"/>
</dbReference>
<gene>
    <name evidence="10" type="ORF">V6W80_00720</name>
</gene>
<dbReference type="PANTHER" id="PTHR24221">
    <property type="entry name" value="ATP-BINDING CASSETTE SUB-FAMILY B"/>
    <property type="match status" value="1"/>
</dbReference>
<dbReference type="Proteomes" id="UP001372714">
    <property type="component" value="Chromosome"/>
</dbReference>
<evidence type="ECO:0000313" key="10">
    <source>
        <dbReference type="EMBL" id="WWM66849.1"/>
    </source>
</evidence>
<dbReference type="InterPro" id="IPR011527">
    <property type="entry name" value="ABC1_TM_dom"/>
</dbReference>
<dbReference type="Pfam" id="PF00664">
    <property type="entry name" value="ABC_membrane"/>
    <property type="match status" value="1"/>
</dbReference>
<comment type="subcellular location">
    <subcellularLocation>
        <location evidence="1">Cell membrane</location>
        <topology evidence="1">Multi-pass membrane protein</topology>
    </subcellularLocation>
</comment>
<name>A0ABZ2FST0_9PSED</name>
<dbReference type="EMBL" id="CP145723">
    <property type="protein sequence ID" value="WWM66849.1"/>
    <property type="molecule type" value="Genomic_DNA"/>
</dbReference>
<evidence type="ECO:0000256" key="5">
    <source>
        <dbReference type="ARBA" id="ARBA00022989"/>
    </source>
</evidence>
<dbReference type="InterPro" id="IPR047957">
    <property type="entry name" value="ABC_AprD-like_6TM"/>
</dbReference>
<dbReference type="CDD" id="cd03246">
    <property type="entry name" value="ABCC_Protease_Secretion"/>
    <property type="match status" value="1"/>
</dbReference>
<dbReference type="InterPro" id="IPR027417">
    <property type="entry name" value="P-loop_NTPase"/>
</dbReference>
<organism evidence="10 11">
    <name type="scientific">Pseudomonas benzopyrenica</name>
    <dbReference type="NCBI Taxonomy" id="2993566"/>
    <lineage>
        <taxon>Bacteria</taxon>
        <taxon>Pseudomonadati</taxon>
        <taxon>Pseudomonadota</taxon>
        <taxon>Gammaproteobacteria</taxon>
        <taxon>Pseudomonadales</taxon>
        <taxon>Pseudomonadaceae</taxon>
        <taxon>Pseudomonas</taxon>
    </lineage>
</organism>
<sequence>MNDKAKLNIATALKICRQSFIAVGVFSFFVNLLMLVPSFYMLQVYQRAVTSGSLTTLGMLTLIMIFLMCTMGALEWARSRVLVQVSSRIDVILSSPIYRESFKQAVSSGGVNATASPLNDLTALRQFITGPGLLAFFDAPWLPIYLAVMFSFHYQFGLMALFSSLVLIALTLVNEKFISPSLDEANKENMAATNLTTKNLRNAEVIEAMGMLDNLKAIWRRRADRVINLQASASDRSSMITSFSKTFRQIVQSLILGLGAYLAIQRELNPAFMIAGSILLGRTLAPIDGILASWKGFISARGQYRRLNGILGSAESGPDRMKLPEPQGQVKAENISVVPPNAKLPTVKEVSFSAEPGTVIGIVGPSAAGKSTLVRAILGVWPVSSGTMRIDGADISNWVKEDLGPYIGYLPQDIELFEGTIAQNIARFGNLDPIKVVDAARMAGVHDMILALSDGYDTFITGNGVLSGGQRQRIGLARALYGLPRLLVLDEPNSNLDERGEQALASAISQMRSIGSTVFIVTHKTSILAYVQKLLVMQNGNLTHYGDRDEVLGALQLAQRQATEAALAAQQ</sequence>
<dbReference type="NCBIfam" id="TIGR01842">
    <property type="entry name" value="type_I_sec_PrtD"/>
    <property type="match status" value="1"/>
</dbReference>
<evidence type="ECO:0000259" key="9">
    <source>
        <dbReference type="PROSITE" id="PS50929"/>
    </source>
</evidence>
<dbReference type="SUPFAM" id="SSF90123">
    <property type="entry name" value="ABC transporter transmembrane region"/>
    <property type="match status" value="1"/>
</dbReference>
<evidence type="ECO:0000256" key="4">
    <source>
        <dbReference type="ARBA" id="ARBA00022840"/>
    </source>
</evidence>
<keyword evidence="2 7" id="KW-0812">Transmembrane</keyword>
<dbReference type="InterPro" id="IPR017871">
    <property type="entry name" value="ABC_transporter-like_CS"/>
</dbReference>
<dbReference type="SUPFAM" id="SSF52540">
    <property type="entry name" value="P-loop containing nucleoside triphosphate hydrolases"/>
    <property type="match status" value="1"/>
</dbReference>
<dbReference type="Gene3D" id="1.20.1560.10">
    <property type="entry name" value="ABC transporter type 1, transmembrane domain"/>
    <property type="match status" value="1"/>
</dbReference>
<feature type="transmembrane region" description="Helical" evidence="7">
    <location>
        <begin position="127"/>
        <end position="148"/>
    </location>
</feature>
<proteinExistence type="predicted"/>
<keyword evidence="3" id="KW-0547">Nucleotide-binding</keyword>
<dbReference type="InterPro" id="IPR010128">
    <property type="entry name" value="ATPase_T1SS_PrtD-like"/>
</dbReference>
<keyword evidence="6 7" id="KW-0472">Membrane</keyword>
<feature type="transmembrane region" description="Helical" evidence="7">
    <location>
        <begin position="20"/>
        <end position="42"/>
    </location>
</feature>
<dbReference type="SMART" id="SM00382">
    <property type="entry name" value="AAA"/>
    <property type="match status" value="1"/>
</dbReference>
<evidence type="ECO:0000256" key="2">
    <source>
        <dbReference type="ARBA" id="ARBA00022692"/>
    </source>
</evidence>
<dbReference type="PANTHER" id="PTHR24221:SF248">
    <property type="entry name" value="ABC TRANSPORTER TRANSMEMBRANE REGION"/>
    <property type="match status" value="1"/>
</dbReference>
<evidence type="ECO:0000256" key="7">
    <source>
        <dbReference type="SAM" id="Phobius"/>
    </source>
</evidence>
<evidence type="ECO:0000256" key="1">
    <source>
        <dbReference type="ARBA" id="ARBA00004651"/>
    </source>
</evidence>
<dbReference type="RefSeq" id="WP_338545613.1">
    <property type="nucleotide sequence ID" value="NZ_CP145723.1"/>
</dbReference>
<keyword evidence="4" id="KW-0067">ATP-binding</keyword>
<feature type="transmembrane region" description="Helical" evidence="7">
    <location>
        <begin position="54"/>
        <end position="74"/>
    </location>
</feature>
<evidence type="ECO:0000259" key="8">
    <source>
        <dbReference type="PROSITE" id="PS50893"/>
    </source>
</evidence>
<dbReference type="CDD" id="cd18586">
    <property type="entry name" value="ABC_6TM_PrtD_like"/>
    <property type="match status" value="1"/>
</dbReference>
<dbReference type="InterPro" id="IPR003439">
    <property type="entry name" value="ABC_transporter-like_ATP-bd"/>
</dbReference>
<accession>A0ABZ2FST0</accession>
<dbReference type="InterPro" id="IPR003593">
    <property type="entry name" value="AAA+_ATPase"/>
</dbReference>
<dbReference type="Gene3D" id="3.40.50.300">
    <property type="entry name" value="P-loop containing nucleotide triphosphate hydrolases"/>
    <property type="match status" value="1"/>
</dbReference>
<evidence type="ECO:0000256" key="6">
    <source>
        <dbReference type="ARBA" id="ARBA00023136"/>
    </source>
</evidence>
<keyword evidence="5 7" id="KW-1133">Transmembrane helix</keyword>
<feature type="domain" description="ABC transmembrane type-1" evidence="9">
    <location>
        <begin position="21"/>
        <end position="299"/>
    </location>
</feature>
<dbReference type="Pfam" id="PF00005">
    <property type="entry name" value="ABC_tran"/>
    <property type="match status" value="1"/>
</dbReference>
<keyword evidence="11" id="KW-1185">Reference proteome</keyword>
<evidence type="ECO:0000256" key="3">
    <source>
        <dbReference type="ARBA" id="ARBA00022741"/>
    </source>
</evidence>
<protein>
    <submittedName>
        <fullName evidence="10">Type I secretion system permease/ATPase</fullName>
    </submittedName>
</protein>
<dbReference type="PROSITE" id="PS50929">
    <property type="entry name" value="ABC_TM1F"/>
    <property type="match status" value="1"/>
</dbReference>